<dbReference type="Pfam" id="PF00069">
    <property type="entry name" value="Pkinase"/>
    <property type="match status" value="1"/>
</dbReference>
<dbReference type="FunFam" id="3.30.200.20:FF:000247">
    <property type="entry name" value="serine/threonine-protein kinase Nek4 isoform X1"/>
    <property type="match status" value="1"/>
</dbReference>
<organism evidence="28 29">
    <name type="scientific">Branchiostoma floridae</name>
    <name type="common">Florida lancelet</name>
    <name type="synonym">Amphioxus</name>
    <dbReference type="NCBI Taxonomy" id="7739"/>
    <lineage>
        <taxon>Eukaryota</taxon>
        <taxon>Metazoa</taxon>
        <taxon>Chordata</taxon>
        <taxon>Cephalochordata</taxon>
        <taxon>Leptocardii</taxon>
        <taxon>Amphioxiformes</taxon>
        <taxon>Branchiostomatidae</taxon>
        <taxon>Branchiostoma</taxon>
    </lineage>
</organism>
<dbReference type="AlphaFoldDB" id="A0A9J7L5I5"/>
<evidence type="ECO:0000313" key="29">
    <source>
        <dbReference type="RefSeq" id="XP_035676347.1"/>
    </source>
</evidence>
<dbReference type="InterPro" id="IPR008271">
    <property type="entry name" value="Ser/Thr_kinase_AS"/>
</dbReference>
<sequence length="697" mass="77810">MGLEEYQKVQVVGKGSYGEVWLSRHQKDRKQYVLKRMDLQNASKRERKAAEQEAKLLSKLRHPNIVNYKDSFETEEGMLYIAMGFCEGGDLYTRLKNQKGVLLEEEQVVEWFVQITMALQYLHERNILHRDLKTQNIFLTKTKIIKVGDLGIARVLDSSSDMATTLIGTPYYMSPELFSNKPYNHKSDIWALGCCVYEMATLKHAFNAKDMNSLVYKILRGKMPSMPKKYSTDLCDLIKLMLAQDPEKRPSSKRVLRNPYIKTHIALFLEGTRRLQRPRSSSGSRPGSGSRQAVPPSPQKSDAPDGQMMGSIATVSKVDFEVQDVPDTPGVAVSPDLETIEEKSPPPTEQNVKQAARKTPLPTPGSEEPSKHKQRRRKKKDADSDSVNSVDSVTSDSSSSRSSVFDKPKAVQKPRPLPPPPHSDETPKRRPHSGDKHAKGRSVESSSGYSSVSSSKEDADTPRQSINKSARARRREKVKQEVKLSPLVHNRRSSGERPRTGGDRPKDETDSIAAPRRRAHSDSGGSGDSRPYSAETKSSQDSSEEDDEVDSQSSNEGKKKKETEMNNFICLLDTTLKMQDGKDEEDDSPRDGEEPLPMEEVPTPQPPAQSPAPSMSPGLETISASGRLMNRIAALRKDCIKGLGMGVLKKAYDILDTVDGDEVEPQLVELLGKEKFDMYAGKVWQLKFCEDSMMGLL</sequence>
<dbReference type="SUPFAM" id="SSF56112">
    <property type="entry name" value="Protein kinase-like (PK-like)"/>
    <property type="match status" value="1"/>
</dbReference>
<keyword evidence="18" id="KW-0966">Cell projection</keyword>
<evidence type="ECO:0000256" key="5">
    <source>
        <dbReference type="ARBA" id="ARBA00012513"/>
    </source>
</evidence>
<dbReference type="Proteomes" id="UP000001554">
    <property type="component" value="Chromosome 5"/>
</dbReference>
<protein>
    <recommendedName>
        <fullName evidence="22">Serine/threonine-protein kinase Nek4</fullName>
        <ecNumber evidence="5">2.7.11.1</ecNumber>
    </recommendedName>
    <alternativeName>
        <fullName evidence="24">Never in mitosis A-related kinase 4</fullName>
    </alternativeName>
    <alternativeName>
        <fullName evidence="23">Serine/threonine-protein kinase 2</fullName>
    </alternativeName>
</protein>
<feature type="domain" description="Protein kinase" evidence="27">
    <location>
        <begin position="6"/>
        <end position="261"/>
    </location>
</feature>
<feature type="compositionally biased region" description="Basic and acidic residues" evidence="26">
    <location>
        <begin position="422"/>
        <end position="437"/>
    </location>
</feature>
<evidence type="ECO:0000256" key="17">
    <source>
        <dbReference type="ARBA" id="ARBA00022842"/>
    </source>
</evidence>
<feature type="compositionally biased region" description="Low complexity" evidence="26">
    <location>
        <begin position="385"/>
        <end position="403"/>
    </location>
</feature>
<dbReference type="OrthoDB" id="248923at2759"/>
<feature type="binding site" evidence="25">
    <location>
        <position position="35"/>
    </location>
    <ligand>
        <name>ATP</name>
        <dbReference type="ChEBI" id="CHEBI:30616"/>
    </ligand>
</feature>
<dbReference type="PROSITE" id="PS00108">
    <property type="entry name" value="PROTEIN_KINASE_ST"/>
    <property type="match status" value="1"/>
</dbReference>
<dbReference type="GO" id="GO:0046872">
    <property type="term" value="F:metal ion binding"/>
    <property type="evidence" value="ECO:0007669"/>
    <property type="project" value="UniProtKB-KW"/>
</dbReference>
<evidence type="ECO:0000256" key="19">
    <source>
        <dbReference type="ARBA" id="ARBA00023306"/>
    </source>
</evidence>
<evidence type="ECO:0000256" key="4">
    <source>
        <dbReference type="ARBA" id="ARBA00010886"/>
    </source>
</evidence>
<comment type="cofactor">
    <cofactor evidence="1">
        <name>Mn(2+)</name>
        <dbReference type="ChEBI" id="CHEBI:29035"/>
    </cofactor>
</comment>
<dbReference type="GO" id="GO:0005929">
    <property type="term" value="C:cilium"/>
    <property type="evidence" value="ECO:0007669"/>
    <property type="project" value="UniProtKB-SubCell"/>
</dbReference>
<keyword evidence="14" id="KW-0498">Mitosis</keyword>
<keyword evidence="10" id="KW-0132">Cell division</keyword>
<evidence type="ECO:0000256" key="7">
    <source>
        <dbReference type="ARBA" id="ARBA00022490"/>
    </source>
</evidence>
<dbReference type="InterPro" id="IPR017441">
    <property type="entry name" value="Protein_kinase_ATP_BS"/>
</dbReference>
<dbReference type="Gene3D" id="3.30.200.20">
    <property type="entry name" value="Phosphorylase Kinase, domain 1"/>
    <property type="match status" value="1"/>
</dbReference>
<reference evidence="28" key="1">
    <citation type="journal article" date="2020" name="Nat. Ecol. Evol.">
        <title>Deeply conserved synteny resolves early events in vertebrate evolution.</title>
        <authorList>
            <person name="Simakov O."/>
            <person name="Marletaz F."/>
            <person name="Yue J.X."/>
            <person name="O'Connell B."/>
            <person name="Jenkins J."/>
            <person name="Brandt A."/>
            <person name="Calef R."/>
            <person name="Tung C.H."/>
            <person name="Huang T.K."/>
            <person name="Schmutz J."/>
            <person name="Satoh N."/>
            <person name="Yu J.K."/>
            <person name="Putnam N.H."/>
            <person name="Green R.E."/>
            <person name="Rokhsar D.S."/>
        </authorList>
    </citation>
    <scope>NUCLEOTIDE SEQUENCE [LARGE SCALE GENOMIC DNA]</scope>
    <source>
        <strain evidence="28">S238N-H82</strain>
    </source>
</reference>
<dbReference type="InterPro" id="IPR011009">
    <property type="entry name" value="Kinase-like_dom_sf"/>
</dbReference>
<dbReference type="GO" id="GO:0005737">
    <property type="term" value="C:cytoplasm"/>
    <property type="evidence" value="ECO:0007669"/>
    <property type="project" value="UniProtKB-SubCell"/>
</dbReference>
<feature type="compositionally biased region" description="Low complexity" evidence="26">
    <location>
        <begin position="443"/>
        <end position="454"/>
    </location>
</feature>
<evidence type="ECO:0000256" key="16">
    <source>
        <dbReference type="ARBA" id="ARBA00022840"/>
    </source>
</evidence>
<name>A0A9J7L5I5_BRAFL</name>
<dbReference type="GeneID" id="118415705"/>
<dbReference type="CDD" id="cd08223">
    <property type="entry name" value="STKc_Nek4"/>
    <property type="match status" value="1"/>
</dbReference>
<evidence type="ECO:0000256" key="11">
    <source>
        <dbReference type="ARBA" id="ARBA00022679"/>
    </source>
</evidence>
<feature type="region of interest" description="Disordered" evidence="26">
    <location>
        <begin position="324"/>
        <end position="620"/>
    </location>
</feature>
<keyword evidence="8" id="KW-0723">Serine/threonine-protein kinase</keyword>
<comment type="catalytic activity">
    <reaction evidence="21">
        <text>L-seryl-[protein] + ATP = O-phospho-L-seryl-[protein] + ADP + H(+)</text>
        <dbReference type="Rhea" id="RHEA:17989"/>
        <dbReference type="Rhea" id="RHEA-COMP:9863"/>
        <dbReference type="Rhea" id="RHEA-COMP:11604"/>
        <dbReference type="ChEBI" id="CHEBI:15378"/>
        <dbReference type="ChEBI" id="CHEBI:29999"/>
        <dbReference type="ChEBI" id="CHEBI:30616"/>
        <dbReference type="ChEBI" id="CHEBI:83421"/>
        <dbReference type="ChEBI" id="CHEBI:456216"/>
        <dbReference type="EC" id="2.7.11.1"/>
    </reaction>
</comment>
<keyword evidence="12" id="KW-0479">Metal-binding</keyword>
<evidence type="ECO:0000259" key="27">
    <source>
        <dbReference type="PROSITE" id="PS50011"/>
    </source>
</evidence>
<evidence type="ECO:0000256" key="25">
    <source>
        <dbReference type="PROSITE-ProRule" id="PRU10141"/>
    </source>
</evidence>
<evidence type="ECO:0000256" key="10">
    <source>
        <dbReference type="ARBA" id="ARBA00022618"/>
    </source>
</evidence>
<evidence type="ECO:0000256" key="3">
    <source>
        <dbReference type="ARBA" id="ARBA00004496"/>
    </source>
</evidence>
<evidence type="ECO:0000256" key="15">
    <source>
        <dbReference type="ARBA" id="ARBA00022777"/>
    </source>
</evidence>
<evidence type="ECO:0000256" key="22">
    <source>
        <dbReference type="ARBA" id="ARBA00067731"/>
    </source>
</evidence>
<dbReference type="EC" id="2.7.11.1" evidence="5"/>
<comment type="similarity">
    <text evidence="4">Belongs to the protein kinase superfamily. NEK Ser/Thr protein kinase family. NIMA subfamily.</text>
</comment>
<evidence type="ECO:0000256" key="14">
    <source>
        <dbReference type="ARBA" id="ARBA00022776"/>
    </source>
</evidence>
<dbReference type="OMA" id="EMNNFIC"/>
<feature type="compositionally biased region" description="Basic and acidic residues" evidence="26">
    <location>
        <begin position="493"/>
        <end position="509"/>
    </location>
</feature>
<dbReference type="SMART" id="SM00220">
    <property type="entry name" value="S_TKc"/>
    <property type="match status" value="1"/>
</dbReference>
<keyword evidence="6" id="KW-0488">Methylation</keyword>
<dbReference type="PANTHER" id="PTHR44899">
    <property type="entry name" value="CAMK FAMILY PROTEIN KINASE"/>
    <property type="match status" value="1"/>
</dbReference>
<evidence type="ECO:0000256" key="13">
    <source>
        <dbReference type="ARBA" id="ARBA00022741"/>
    </source>
</evidence>
<gene>
    <name evidence="29" type="primary">LOC118415705</name>
</gene>
<reference evidence="29" key="2">
    <citation type="submission" date="2025-08" db="UniProtKB">
        <authorList>
            <consortium name="RefSeq"/>
        </authorList>
    </citation>
    <scope>IDENTIFICATION</scope>
    <source>
        <strain evidence="29">S238N-H82</strain>
        <tissue evidence="29">Testes</tissue>
    </source>
</reference>
<keyword evidence="16 25" id="KW-0067">ATP-binding</keyword>
<keyword evidence="11" id="KW-0808">Transferase</keyword>
<keyword evidence="7" id="KW-0963">Cytoplasm</keyword>
<dbReference type="GO" id="GO:0051301">
    <property type="term" value="P:cell division"/>
    <property type="evidence" value="ECO:0007669"/>
    <property type="project" value="UniProtKB-KW"/>
</dbReference>
<evidence type="ECO:0000256" key="8">
    <source>
        <dbReference type="ARBA" id="ARBA00022527"/>
    </source>
</evidence>
<proteinExistence type="inferred from homology"/>
<evidence type="ECO:0000256" key="20">
    <source>
        <dbReference type="ARBA" id="ARBA00047899"/>
    </source>
</evidence>
<feature type="region of interest" description="Disordered" evidence="26">
    <location>
        <begin position="272"/>
        <end position="308"/>
    </location>
</feature>
<comment type="subcellular location">
    <subcellularLocation>
        <location evidence="2">Cell projection</location>
        <location evidence="2">Cilium</location>
    </subcellularLocation>
    <subcellularLocation>
        <location evidence="3">Cytoplasm</location>
    </subcellularLocation>
</comment>
<evidence type="ECO:0000256" key="12">
    <source>
        <dbReference type="ARBA" id="ARBA00022723"/>
    </source>
</evidence>
<dbReference type="FunFam" id="1.10.510.10:FF:000219">
    <property type="entry name" value="Putative serine/threonine-protein kinase Nek4"/>
    <property type="match status" value="1"/>
</dbReference>
<evidence type="ECO:0000256" key="26">
    <source>
        <dbReference type="SAM" id="MobiDB-lite"/>
    </source>
</evidence>
<keyword evidence="9" id="KW-0597">Phosphoprotein</keyword>
<comment type="catalytic activity">
    <reaction evidence="20">
        <text>L-threonyl-[protein] + ATP = O-phospho-L-threonyl-[protein] + ADP + H(+)</text>
        <dbReference type="Rhea" id="RHEA:46608"/>
        <dbReference type="Rhea" id="RHEA-COMP:11060"/>
        <dbReference type="Rhea" id="RHEA-COMP:11605"/>
        <dbReference type="ChEBI" id="CHEBI:15378"/>
        <dbReference type="ChEBI" id="CHEBI:30013"/>
        <dbReference type="ChEBI" id="CHEBI:30616"/>
        <dbReference type="ChEBI" id="CHEBI:61977"/>
        <dbReference type="ChEBI" id="CHEBI:456216"/>
        <dbReference type="EC" id="2.7.11.1"/>
    </reaction>
</comment>
<dbReference type="InterPro" id="IPR051131">
    <property type="entry name" value="NEK_Ser/Thr_kinase_NIMA"/>
</dbReference>
<evidence type="ECO:0000256" key="21">
    <source>
        <dbReference type="ARBA" id="ARBA00048679"/>
    </source>
</evidence>
<evidence type="ECO:0000313" key="28">
    <source>
        <dbReference type="Proteomes" id="UP000001554"/>
    </source>
</evidence>
<keyword evidence="28" id="KW-1185">Reference proteome</keyword>
<keyword evidence="17" id="KW-0460">Magnesium</keyword>
<dbReference type="GO" id="GO:0005524">
    <property type="term" value="F:ATP binding"/>
    <property type="evidence" value="ECO:0007669"/>
    <property type="project" value="UniProtKB-UniRule"/>
</dbReference>
<dbReference type="RefSeq" id="XP_035676347.1">
    <property type="nucleotide sequence ID" value="XM_035820454.1"/>
</dbReference>
<dbReference type="PROSITE" id="PS00107">
    <property type="entry name" value="PROTEIN_KINASE_ATP"/>
    <property type="match status" value="1"/>
</dbReference>
<evidence type="ECO:0000256" key="18">
    <source>
        <dbReference type="ARBA" id="ARBA00023273"/>
    </source>
</evidence>
<dbReference type="Gene3D" id="1.10.510.10">
    <property type="entry name" value="Transferase(Phosphotransferase) domain 1"/>
    <property type="match status" value="1"/>
</dbReference>
<keyword evidence="13 25" id="KW-0547">Nucleotide-binding</keyword>
<keyword evidence="15" id="KW-0418">Kinase</keyword>
<evidence type="ECO:0000256" key="2">
    <source>
        <dbReference type="ARBA" id="ARBA00004138"/>
    </source>
</evidence>
<dbReference type="PROSITE" id="PS50011">
    <property type="entry name" value="PROTEIN_KINASE_DOM"/>
    <property type="match status" value="1"/>
</dbReference>
<evidence type="ECO:0000256" key="23">
    <source>
        <dbReference type="ARBA" id="ARBA00080102"/>
    </source>
</evidence>
<dbReference type="PANTHER" id="PTHR44899:SF7">
    <property type="entry name" value="NIMA-RELATED KINASE"/>
    <property type="match status" value="1"/>
</dbReference>
<dbReference type="InterPro" id="IPR000719">
    <property type="entry name" value="Prot_kinase_dom"/>
</dbReference>
<evidence type="ECO:0000256" key="6">
    <source>
        <dbReference type="ARBA" id="ARBA00022481"/>
    </source>
</evidence>
<evidence type="ECO:0000256" key="24">
    <source>
        <dbReference type="ARBA" id="ARBA00082679"/>
    </source>
</evidence>
<evidence type="ECO:0000256" key="9">
    <source>
        <dbReference type="ARBA" id="ARBA00022553"/>
    </source>
</evidence>
<evidence type="ECO:0000256" key="1">
    <source>
        <dbReference type="ARBA" id="ARBA00001936"/>
    </source>
</evidence>
<dbReference type="GO" id="GO:0004674">
    <property type="term" value="F:protein serine/threonine kinase activity"/>
    <property type="evidence" value="ECO:0007669"/>
    <property type="project" value="UniProtKB-KW"/>
</dbReference>
<keyword evidence="19" id="KW-0131">Cell cycle</keyword>
<feature type="compositionally biased region" description="Low complexity" evidence="26">
    <location>
        <begin position="278"/>
        <end position="292"/>
    </location>
</feature>
<accession>A0A9J7L5I5</accession>
<dbReference type="KEGG" id="bfo:118415705"/>